<evidence type="ECO:0000256" key="2">
    <source>
        <dbReference type="SAM" id="SignalP"/>
    </source>
</evidence>
<dbReference type="AlphaFoldDB" id="A0A423XJA4"/>
<feature type="chain" id="PRO_5019384180" description="GH18 domain-containing protein" evidence="2">
    <location>
        <begin position="22"/>
        <end position="1107"/>
    </location>
</feature>
<comment type="caution">
    <text evidence="4">The sequence shown here is derived from an EMBL/GenBank/DDBJ whole genome shotgun (WGS) entry which is preliminary data.</text>
</comment>
<organism evidence="4 5">
    <name type="scientific">Cytospora leucostoma</name>
    <dbReference type="NCBI Taxonomy" id="1230097"/>
    <lineage>
        <taxon>Eukaryota</taxon>
        <taxon>Fungi</taxon>
        <taxon>Dikarya</taxon>
        <taxon>Ascomycota</taxon>
        <taxon>Pezizomycotina</taxon>
        <taxon>Sordariomycetes</taxon>
        <taxon>Sordariomycetidae</taxon>
        <taxon>Diaporthales</taxon>
        <taxon>Cytosporaceae</taxon>
        <taxon>Cytospora</taxon>
    </lineage>
</organism>
<keyword evidence="5" id="KW-1185">Reference proteome</keyword>
<dbReference type="InParanoid" id="A0A423XJA4"/>
<dbReference type="STRING" id="1230097.A0A423XJA4"/>
<accession>A0A423XJA4</accession>
<protein>
    <recommendedName>
        <fullName evidence="3">GH18 domain-containing protein</fullName>
    </recommendedName>
</protein>
<dbReference type="Proteomes" id="UP000285146">
    <property type="component" value="Unassembled WGS sequence"/>
</dbReference>
<reference evidence="4 5" key="1">
    <citation type="submission" date="2015-09" db="EMBL/GenBank/DDBJ databases">
        <title>Host preference determinants of Valsa canker pathogens revealed by comparative genomics.</title>
        <authorList>
            <person name="Yin Z."/>
            <person name="Huang L."/>
        </authorList>
    </citation>
    <scope>NUCLEOTIDE SEQUENCE [LARGE SCALE GENOMIC DNA]</scope>
    <source>
        <strain evidence="4 5">SXYLt</strain>
    </source>
</reference>
<name>A0A423XJA4_9PEZI</name>
<evidence type="ECO:0000256" key="1">
    <source>
        <dbReference type="SAM" id="MobiDB-lite"/>
    </source>
</evidence>
<dbReference type="GO" id="GO:0004568">
    <property type="term" value="F:chitinase activity"/>
    <property type="evidence" value="ECO:0007669"/>
    <property type="project" value="TreeGrafter"/>
</dbReference>
<dbReference type="InterPro" id="IPR050542">
    <property type="entry name" value="Glycosyl_Hydrlase18_Chitinase"/>
</dbReference>
<evidence type="ECO:0000259" key="3">
    <source>
        <dbReference type="PROSITE" id="PS51910"/>
    </source>
</evidence>
<feature type="region of interest" description="Disordered" evidence="1">
    <location>
        <begin position="888"/>
        <end position="998"/>
    </location>
</feature>
<dbReference type="SUPFAM" id="SSF51445">
    <property type="entry name" value="(Trans)glycosidases"/>
    <property type="match status" value="1"/>
</dbReference>
<dbReference type="GO" id="GO:0005576">
    <property type="term" value="C:extracellular region"/>
    <property type="evidence" value="ECO:0007669"/>
    <property type="project" value="TreeGrafter"/>
</dbReference>
<dbReference type="EMBL" id="LKEB01000005">
    <property type="protein sequence ID" value="ROW16490.1"/>
    <property type="molecule type" value="Genomic_DNA"/>
</dbReference>
<dbReference type="PROSITE" id="PS51910">
    <property type="entry name" value="GH18_2"/>
    <property type="match status" value="1"/>
</dbReference>
<dbReference type="InterPro" id="IPR001223">
    <property type="entry name" value="Glyco_hydro18_cat"/>
</dbReference>
<evidence type="ECO:0000313" key="5">
    <source>
        <dbReference type="Proteomes" id="UP000285146"/>
    </source>
</evidence>
<dbReference type="PANTHER" id="PTHR45708:SF47">
    <property type="entry name" value="ENDOCHITINASE A"/>
    <property type="match status" value="1"/>
</dbReference>
<feature type="signal peptide" evidence="2">
    <location>
        <begin position="1"/>
        <end position="21"/>
    </location>
</feature>
<dbReference type="InterPro" id="IPR017853">
    <property type="entry name" value="GH"/>
</dbReference>
<gene>
    <name evidence="4" type="ORF">VPNG_02738</name>
</gene>
<dbReference type="OrthoDB" id="6020543at2759"/>
<sequence length="1107" mass="113172">MHFRQSFTVAALVAVPTLVSSSSVNVYWGQNGGGDLATACQDPSFDYITLGFVNLSPENGGVTGYPGTNFGAHCWAEWYEADGSTSSLLSECPSLTPGIAVCQQLGKKVLLSIGGVYDPLDGDDYTISTWDNGVAFAEFVWGAFGPRDSDWVTSGKPRPFDDGTTYNAVDGYDFDLESPLAGDVGYAGMITTLRDLITASGRADIVTASPQCPLDLTQNYLYLLQTVQFDRLWIQFYNNPQCNLLNTDGTRNPGFNYADWETFLAETPSNSTKIHIGLPGSPDAASDGYVNASVASSVLCELGDSPMFGGLMIWDQWYAAENTINGTAYNQVLAESMRCGCAACPATTSASLTATSTSATTTPIVTPTLTLTPTLSSAASSQFTSPTEWSSASSQATSSSSLFSTASIVTSTPVFSSSATSSEVSTLTAHSSTTSSSATLINSSTNSSVVASSQTTPRVIYAGYFIVHFLEQRGSYADHLIINKLELRGVIADYFVVYDDLQQQRGFYLHYSFIYQLEVSSTVSVSGSSGSSISSSVAVMQSSRTHSQSYGISTQTVHTGSQTHRASGTASSVVSSETSSGIISSTSEPAILSSTSGSSVRLSTRPHTWSNTTWTSGGLTSTSVSAIVSLTSSLEEYSTSTVYSTTVYTVTSCAPSITDCPATPHLTTSSFPVSTTIVPVTKPLSASVPVTTSDVLSYSTSTAYSTTIYTVTSCAPTVTDCPATPHLTTSSFSVSTTVVPITKLATTSPSFTATASLASSSPLTASASLTTSDVLSYSTSTVYSTTIYTVTSCASTVTDCPATPHLTTSSYPISTIVFTVTENSPAPSTAKTTSPASGYTTSTIYSTKIYTVTSCAPTVTDCPARLGSVTTDIIVISTTVCPVAEASSASSSSSSSSSSSPAESTGSAGSGSSPANSETSASSPSVTTVAEFGSGSGSSPSETEGFSSSKYETSPSSSSATILASSGSGSGSKSASSAASPSETESSSPDSVAVGASPEKIQQETTLIAASTSTIKLVGVSSTLTIPVATVPATVSESYIPNGTASIAAKTTLGLATVTPTSSGGSGAGSVPTASTGASNPIVTAGAGRTAGSVGMMGALAVLAFML</sequence>
<keyword evidence="2" id="KW-0732">Signal</keyword>
<feature type="compositionally biased region" description="Low complexity" evidence="1">
    <location>
        <begin position="888"/>
        <end position="991"/>
    </location>
</feature>
<dbReference type="GO" id="GO:0005975">
    <property type="term" value="P:carbohydrate metabolic process"/>
    <property type="evidence" value="ECO:0007669"/>
    <property type="project" value="InterPro"/>
</dbReference>
<dbReference type="Gene3D" id="3.20.20.80">
    <property type="entry name" value="Glycosidases"/>
    <property type="match status" value="1"/>
</dbReference>
<feature type="domain" description="GH18" evidence="3">
    <location>
        <begin position="22"/>
        <end position="335"/>
    </location>
</feature>
<proteinExistence type="predicted"/>
<dbReference type="PANTHER" id="PTHR45708">
    <property type="entry name" value="ENDOCHITINASE"/>
    <property type="match status" value="1"/>
</dbReference>
<evidence type="ECO:0000313" key="4">
    <source>
        <dbReference type="EMBL" id="ROW16490.1"/>
    </source>
</evidence>